<protein>
    <submittedName>
        <fullName evidence="2">Extracellular solute-binding protein</fullName>
    </submittedName>
</protein>
<feature type="chain" id="PRO_5046847914" evidence="1">
    <location>
        <begin position="19"/>
        <end position="427"/>
    </location>
</feature>
<dbReference type="PROSITE" id="PS51257">
    <property type="entry name" value="PROKAR_LIPOPROTEIN"/>
    <property type="match status" value="1"/>
</dbReference>
<keyword evidence="3" id="KW-1185">Reference proteome</keyword>
<dbReference type="PANTHER" id="PTHR43649:SF32">
    <property type="entry name" value="SUGAR BINDING SECRETED PROTEIN"/>
    <property type="match status" value="1"/>
</dbReference>
<proteinExistence type="predicted"/>
<evidence type="ECO:0000313" key="2">
    <source>
        <dbReference type="EMBL" id="GAA1561631.1"/>
    </source>
</evidence>
<organism evidence="2 3">
    <name type="scientific">Kribbella lupini</name>
    <dbReference type="NCBI Taxonomy" id="291602"/>
    <lineage>
        <taxon>Bacteria</taxon>
        <taxon>Bacillati</taxon>
        <taxon>Actinomycetota</taxon>
        <taxon>Actinomycetes</taxon>
        <taxon>Propionibacteriales</taxon>
        <taxon>Kribbellaceae</taxon>
        <taxon>Kribbella</taxon>
    </lineage>
</organism>
<dbReference type="EMBL" id="BAAANC010000006">
    <property type="protein sequence ID" value="GAA1561631.1"/>
    <property type="molecule type" value="Genomic_DNA"/>
</dbReference>
<dbReference type="InterPro" id="IPR006311">
    <property type="entry name" value="TAT_signal"/>
</dbReference>
<dbReference type="Gene3D" id="3.40.190.10">
    <property type="entry name" value="Periplasmic binding protein-like II"/>
    <property type="match status" value="1"/>
</dbReference>
<evidence type="ECO:0000313" key="3">
    <source>
        <dbReference type="Proteomes" id="UP001500363"/>
    </source>
</evidence>
<dbReference type="RefSeq" id="WP_344183624.1">
    <property type="nucleotide sequence ID" value="NZ_BAAANC010000006.1"/>
</dbReference>
<keyword evidence="1" id="KW-0732">Signal</keyword>
<dbReference type="InterPro" id="IPR050490">
    <property type="entry name" value="Bact_solute-bd_prot1"/>
</dbReference>
<dbReference type="InterPro" id="IPR006059">
    <property type="entry name" value="SBP"/>
</dbReference>
<dbReference type="SUPFAM" id="SSF53850">
    <property type="entry name" value="Periplasmic binding protein-like II"/>
    <property type="match status" value="1"/>
</dbReference>
<dbReference type="Pfam" id="PF01547">
    <property type="entry name" value="SBP_bac_1"/>
    <property type="match status" value="1"/>
</dbReference>
<reference evidence="2 3" key="1">
    <citation type="journal article" date="2019" name="Int. J. Syst. Evol. Microbiol.">
        <title>The Global Catalogue of Microorganisms (GCM) 10K type strain sequencing project: providing services to taxonomists for standard genome sequencing and annotation.</title>
        <authorList>
            <consortium name="The Broad Institute Genomics Platform"/>
            <consortium name="The Broad Institute Genome Sequencing Center for Infectious Disease"/>
            <person name="Wu L."/>
            <person name="Ma J."/>
        </authorList>
    </citation>
    <scope>NUCLEOTIDE SEQUENCE [LARGE SCALE GENOMIC DNA]</scope>
    <source>
        <strain evidence="2 3">JCM 14303</strain>
    </source>
</reference>
<dbReference type="PANTHER" id="PTHR43649">
    <property type="entry name" value="ARABINOSE-BINDING PROTEIN-RELATED"/>
    <property type="match status" value="1"/>
</dbReference>
<dbReference type="PROSITE" id="PS51318">
    <property type="entry name" value="TAT"/>
    <property type="match status" value="1"/>
</dbReference>
<accession>A0ABN2CSM5</accession>
<name>A0ABN2CSM5_9ACTN</name>
<gene>
    <name evidence="2" type="ORF">GCM10009741_78730</name>
</gene>
<sequence length="427" mass="45591">MTLTRRKFLALTAGGAAAATGLTGCGSRSSLGAADELSLWAWTGSVNDDLIAQASKGIPGAPGKKVALTRIGGDYKTKLLTSLAGKSMVPDIVGLNDDVATYFPNADQFLDLHELGADQVKGDFLEWKWKLGITPDNRMMAFPMDTGPTALFYRRDIFAKAGLPTEPGDVAAAAPDWSSYIELGKKLKQAVPGAAITDNITSIYAYALAQLPKRYMTVDGQYIGNGDHIRQAWDLSVRVVKEGLSANAQSGSTDANAVITNGRLAAFVGAVWWAQLGPKNAAPESKGNWRVTPAPGGPGNRGGSFLAITKYCKDPEAAFKFITWLESAQNQAQSFLDPVLFPSTPASYADPKMTGADPFFGGQRIVDVFAESAKKYPGTYFSPYDSIINKPITAELVNVEIGAKSSDQAWNDAQHLVDRELTRVGAI</sequence>
<evidence type="ECO:0000256" key="1">
    <source>
        <dbReference type="SAM" id="SignalP"/>
    </source>
</evidence>
<dbReference type="Proteomes" id="UP001500363">
    <property type="component" value="Unassembled WGS sequence"/>
</dbReference>
<feature type="signal peptide" evidence="1">
    <location>
        <begin position="1"/>
        <end position="18"/>
    </location>
</feature>
<comment type="caution">
    <text evidence="2">The sequence shown here is derived from an EMBL/GenBank/DDBJ whole genome shotgun (WGS) entry which is preliminary data.</text>
</comment>